<evidence type="ECO:0000256" key="3">
    <source>
        <dbReference type="ARBA" id="ARBA00017144"/>
    </source>
</evidence>
<dbReference type="GO" id="GO:0006227">
    <property type="term" value="P:dUDP biosynthetic process"/>
    <property type="evidence" value="ECO:0007669"/>
    <property type="project" value="TreeGrafter"/>
</dbReference>
<evidence type="ECO:0000256" key="5">
    <source>
        <dbReference type="ARBA" id="ARBA00022727"/>
    </source>
</evidence>
<dbReference type="AlphaFoldDB" id="A0A8B2NRB2"/>
<dbReference type="GO" id="GO:0006235">
    <property type="term" value="P:dTTP biosynthetic process"/>
    <property type="evidence" value="ECO:0007669"/>
    <property type="project" value="UniProtKB-UniRule"/>
</dbReference>
<proteinExistence type="inferred from homology"/>
<dbReference type="InterPro" id="IPR039430">
    <property type="entry name" value="Thymidylate_kin-like_dom"/>
</dbReference>
<keyword evidence="7 12" id="KW-0418">Kinase</keyword>
<dbReference type="InterPro" id="IPR018095">
    <property type="entry name" value="Thymidylate_kin_CS"/>
</dbReference>
<keyword evidence="4 12" id="KW-0808">Transferase</keyword>
<evidence type="ECO:0000256" key="2">
    <source>
        <dbReference type="ARBA" id="ARBA00012980"/>
    </source>
</evidence>
<dbReference type="HAMAP" id="MF_00165">
    <property type="entry name" value="Thymidylate_kinase"/>
    <property type="match status" value="1"/>
</dbReference>
<dbReference type="Pfam" id="PF02223">
    <property type="entry name" value="Thymidylate_kin"/>
    <property type="match status" value="1"/>
</dbReference>
<feature type="binding site" evidence="12">
    <location>
        <begin position="10"/>
        <end position="17"/>
    </location>
    <ligand>
        <name>ATP</name>
        <dbReference type="ChEBI" id="CHEBI:30616"/>
    </ligand>
</feature>
<evidence type="ECO:0000259" key="13">
    <source>
        <dbReference type="Pfam" id="PF02223"/>
    </source>
</evidence>
<gene>
    <name evidence="12" type="primary">tmk</name>
    <name evidence="14" type="ORF">DLJ53_15175</name>
</gene>
<dbReference type="EMBL" id="QHHQ01000003">
    <property type="protein sequence ID" value="RAI00599.1"/>
    <property type="molecule type" value="Genomic_DNA"/>
</dbReference>
<comment type="caution">
    <text evidence="14">The sequence shown here is derived from an EMBL/GenBank/DDBJ whole genome shotgun (WGS) entry which is preliminary data.</text>
</comment>
<reference evidence="14 15" key="1">
    <citation type="submission" date="2018-05" db="EMBL/GenBank/DDBJ databases">
        <title>Acuticoccus sediminis sp. nov., isolated from deep-sea sediment of Indian Ocean.</title>
        <authorList>
            <person name="Liu X."/>
            <person name="Lai Q."/>
            <person name="Du Y."/>
            <person name="Sun F."/>
            <person name="Zhang X."/>
            <person name="Wang S."/>
            <person name="Shao Z."/>
        </authorList>
    </citation>
    <scope>NUCLEOTIDE SEQUENCE [LARGE SCALE GENOMIC DNA]</scope>
    <source>
        <strain evidence="14 15">PTG4-2</strain>
    </source>
</reference>
<dbReference type="CDD" id="cd01672">
    <property type="entry name" value="TMPK"/>
    <property type="match status" value="1"/>
</dbReference>
<evidence type="ECO:0000256" key="1">
    <source>
        <dbReference type="ARBA" id="ARBA00009776"/>
    </source>
</evidence>
<evidence type="ECO:0000256" key="10">
    <source>
        <dbReference type="ARBA" id="ARBA00048743"/>
    </source>
</evidence>
<comment type="catalytic activity">
    <reaction evidence="10 12">
        <text>dTMP + ATP = dTDP + ADP</text>
        <dbReference type="Rhea" id="RHEA:13517"/>
        <dbReference type="ChEBI" id="CHEBI:30616"/>
        <dbReference type="ChEBI" id="CHEBI:58369"/>
        <dbReference type="ChEBI" id="CHEBI:63528"/>
        <dbReference type="ChEBI" id="CHEBI:456216"/>
        <dbReference type="EC" id="2.7.4.9"/>
    </reaction>
</comment>
<dbReference type="Gene3D" id="3.40.50.300">
    <property type="entry name" value="P-loop containing nucleotide triphosphate hydrolases"/>
    <property type="match status" value="1"/>
</dbReference>
<evidence type="ECO:0000256" key="4">
    <source>
        <dbReference type="ARBA" id="ARBA00022679"/>
    </source>
</evidence>
<dbReference type="PANTHER" id="PTHR10344:SF4">
    <property type="entry name" value="UMP-CMP KINASE 2, MITOCHONDRIAL"/>
    <property type="match status" value="1"/>
</dbReference>
<protein>
    <recommendedName>
        <fullName evidence="3 12">Thymidylate kinase</fullName>
        <ecNumber evidence="2 12">2.7.4.9</ecNumber>
    </recommendedName>
    <alternativeName>
        <fullName evidence="9 12">dTMP kinase</fullName>
    </alternativeName>
</protein>
<dbReference type="SUPFAM" id="SSF52540">
    <property type="entry name" value="P-loop containing nucleoside triphosphate hydrolases"/>
    <property type="match status" value="1"/>
</dbReference>
<evidence type="ECO:0000256" key="11">
    <source>
        <dbReference type="ARBA" id="ARBA00057735"/>
    </source>
</evidence>
<dbReference type="NCBIfam" id="TIGR00041">
    <property type="entry name" value="DTMP_kinase"/>
    <property type="match status" value="1"/>
</dbReference>
<dbReference type="GO" id="GO:0005524">
    <property type="term" value="F:ATP binding"/>
    <property type="evidence" value="ECO:0007669"/>
    <property type="project" value="UniProtKB-UniRule"/>
</dbReference>
<evidence type="ECO:0000256" key="9">
    <source>
        <dbReference type="ARBA" id="ARBA00029962"/>
    </source>
</evidence>
<dbReference type="Proteomes" id="UP000249590">
    <property type="component" value="Unassembled WGS sequence"/>
</dbReference>
<evidence type="ECO:0000256" key="7">
    <source>
        <dbReference type="ARBA" id="ARBA00022777"/>
    </source>
</evidence>
<evidence type="ECO:0000256" key="8">
    <source>
        <dbReference type="ARBA" id="ARBA00022840"/>
    </source>
</evidence>
<keyword evidence="6 12" id="KW-0547">Nucleotide-binding</keyword>
<keyword evidence="5 12" id="KW-0545">Nucleotide biosynthesis</keyword>
<dbReference type="RefSeq" id="WP_111346689.1">
    <property type="nucleotide sequence ID" value="NZ_QHHQ01000003.1"/>
</dbReference>
<comment type="function">
    <text evidence="11 12">Phosphorylation of dTMP to form dTDP in both de novo and salvage pathways of dTTP synthesis.</text>
</comment>
<evidence type="ECO:0000256" key="6">
    <source>
        <dbReference type="ARBA" id="ARBA00022741"/>
    </source>
</evidence>
<dbReference type="PROSITE" id="PS01331">
    <property type="entry name" value="THYMIDYLATE_KINASE"/>
    <property type="match status" value="1"/>
</dbReference>
<dbReference type="GO" id="GO:0005829">
    <property type="term" value="C:cytosol"/>
    <property type="evidence" value="ECO:0007669"/>
    <property type="project" value="TreeGrafter"/>
</dbReference>
<evidence type="ECO:0000313" key="15">
    <source>
        <dbReference type="Proteomes" id="UP000249590"/>
    </source>
</evidence>
<dbReference type="GO" id="GO:0004798">
    <property type="term" value="F:dTMP kinase activity"/>
    <property type="evidence" value="ECO:0007669"/>
    <property type="project" value="UniProtKB-UniRule"/>
</dbReference>
<comment type="similarity">
    <text evidence="1 12">Belongs to the thymidylate kinase family.</text>
</comment>
<evidence type="ECO:0000256" key="12">
    <source>
        <dbReference type="HAMAP-Rule" id="MF_00165"/>
    </source>
</evidence>
<feature type="domain" description="Thymidylate kinase-like" evidence="13">
    <location>
        <begin position="8"/>
        <end position="196"/>
    </location>
</feature>
<name>A0A8B2NRB2_9HYPH</name>
<dbReference type="EC" id="2.7.4.9" evidence="2 12"/>
<dbReference type="FunFam" id="3.40.50.300:FF:000225">
    <property type="entry name" value="Thymidylate kinase"/>
    <property type="match status" value="1"/>
</dbReference>
<dbReference type="GO" id="GO:0006233">
    <property type="term" value="P:dTDP biosynthetic process"/>
    <property type="evidence" value="ECO:0007669"/>
    <property type="project" value="InterPro"/>
</dbReference>
<dbReference type="OrthoDB" id="9774907at2"/>
<dbReference type="InterPro" id="IPR018094">
    <property type="entry name" value="Thymidylate_kinase"/>
</dbReference>
<accession>A0A8B2NRB2</accession>
<dbReference type="PANTHER" id="PTHR10344">
    <property type="entry name" value="THYMIDYLATE KINASE"/>
    <property type="match status" value="1"/>
</dbReference>
<keyword evidence="8 12" id="KW-0067">ATP-binding</keyword>
<dbReference type="InterPro" id="IPR027417">
    <property type="entry name" value="P-loop_NTPase"/>
</dbReference>
<evidence type="ECO:0000313" key="14">
    <source>
        <dbReference type="EMBL" id="RAI00599.1"/>
    </source>
</evidence>
<sequence length="210" mass="22155">MKGAFVTFEGGDGAGKSTQAKRLAARLREAGREVTLTREPGGSPWAETLRTALLSERGSALSPAEQALMFAAARADHVDTLIAPALAKGHVVLCDRFADSTEAYQGAGGVTAGTLAALNALVVGPTMPDLTLVLDCPTDVGEGRTRARGDQDPFDQARADVQEQRRRAFLAIAAREPHRCAVIDATRPVDDVAAEIWRVVSARLPQLTAA</sequence>
<organism evidence="14 15">
    <name type="scientific">Acuticoccus sediminis</name>
    <dbReference type="NCBI Taxonomy" id="2184697"/>
    <lineage>
        <taxon>Bacteria</taxon>
        <taxon>Pseudomonadati</taxon>
        <taxon>Pseudomonadota</taxon>
        <taxon>Alphaproteobacteria</taxon>
        <taxon>Hyphomicrobiales</taxon>
        <taxon>Amorphaceae</taxon>
        <taxon>Acuticoccus</taxon>
    </lineage>
</organism>
<keyword evidence="15" id="KW-1185">Reference proteome</keyword>